<proteinExistence type="predicted"/>
<dbReference type="InterPro" id="IPR046776">
    <property type="entry name" value="Pectate_lyase_5"/>
</dbReference>
<dbReference type="Pfam" id="PF20585">
    <property type="entry name" value="Pectate_lyase_5"/>
    <property type="match status" value="1"/>
</dbReference>
<evidence type="ECO:0008006" key="2">
    <source>
        <dbReference type="Google" id="ProtNLM"/>
    </source>
</evidence>
<accession>K1UMS4</accession>
<evidence type="ECO:0000313" key="1">
    <source>
        <dbReference type="EMBL" id="EKC72861.1"/>
    </source>
</evidence>
<dbReference type="EMBL" id="AJWZ01001756">
    <property type="protein sequence ID" value="EKC72861.1"/>
    <property type="molecule type" value="Genomic_DNA"/>
</dbReference>
<name>K1UMS4_9ZZZZ</name>
<gene>
    <name evidence="1" type="ORF">OBE_02685</name>
</gene>
<reference evidence="1" key="1">
    <citation type="journal article" date="2013" name="Environ. Microbiol.">
        <title>Microbiota from the distal guts of lean and obese adolescents exhibit partial functional redundancy besides clear differences in community structure.</title>
        <authorList>
            <person name="Ferrer M."/>
            <person name="Ruiz A."/>
            <person name="Lanza F."/>
            <person name="Haange S.B."/>
            <person name="Oberbach A."/>
            <person name="Till H."/>
            <person name="Bargiela R."/>
            <person name="Campoy C."/>
            <person name="Segura M.T."/>
            <person name="Richter M."/>
            <person name="von Bergen M."/>
            <person name="Seifert J."/>
            <person name="Suarez A."/>
        </authorList>
    </citation>
    <scope>NUCLEOTIDE SEQUENCE</scope>
</reference>
<organism evidence="1">
    <name type="scientific">human gut metagenome</name>
    <dbReference type="NCBI Taxonomy" id="408170"/>
    <lineage>
        <taxon>unclassified sequences</taxon>
        <taxon>metagenomes</taxon>
        <taxon>organismal metagenomes</taxon>
    </lineage>
</organism>
<dbReference type="AlphaFoldDB" id="K1UMS4"/>
<comment type="caution">
    <text evidence="1">The sequence shown here is derived from an EMBL/GenBank/DDBJ whole genome shotgun (WGS) entry which is preliminary data.</text>
</comment>
<sequence>MNIINNKTVSVATSSELKEVLENNNGYEYIYLESDITLKSGITINSKKSKVIINGTYQGITHTLTGMNSSSDSDTIVATALTKEVQVKNIKIINPNINGIICVPEVDSYDEIVTIYDNITFNGVQLSFNPYGVVKISNSVITIENTNGIECQEVSEAERVIIGGKTNISSDSTNFSLFAFRSDSINPSLVFLCKSDIIVATYIPISLYPHFILM</sequence>
<protein>
    <recommendedName>
        <fullName evidence="2">Right handed beta helix domain-containing protein</fullName>
    </recommendedName>
</protein>